<accession>A0A2H0RN61</accession>
<gene>
    <name evidence="1" type="ORF">COV07_00280</name>
</gene>
<dbReference type="AlphaFoldDB" id="A0A2H0RN61"/>
<sequence length="123" mass="14565">MKKSFWCFPGADFNEFRKRLIDIVEKSNREVRAIDPKVHQIKLTEEDIVKQWEYELSIREGREREPTMEDVMESITAATRSIKELLTSDDLGDLGKKLLKRNNTIIRRTAKMRKGLRNKKRSN</sequence>
<organism evidence="1 2">
    <name type="scientific">Candidatus Vogelbacteria bacterium CG10_big_fil_rev_8_21_14_0_10_45_14</name>
    <dbReference type="NCBI Taxonomy" id="1975042"/>
    <lineage>
        <taxon>Bacteria</taxon>
        <taxon>Candidatus Vogeliibacteriota</taxon>
    </lineage>
</organism>
<evidence type="ECO:0000313" key="2">
    <source>
        <dbReference type="Proteomes" id="UP000230833"/>
    </source>
</evidence>
<reference evidence="1 2" key="1">
    <citation type="submission" date="2017-09" db="EMBL/GenBank/DDBJ databases">
        <title>Depth-based differentiation of microbial function through sediment-hosted aquifers and enrichment of novel symbionts in the deep terrestrial subsurface.</title>
        <authorList>
            <person name="Probst A.J."/>
            <person name="Ladd B."/>
            <person name="Jarett J.K."/>
            <person name="Geller-Mcgrath D.E."/>
            <person name="Sieber C.M."/>
            <person name="Emerson J.B."/>
            <person name="Anantharaman K."/>
            <person name="Thomas B.C."/>
            <person name="Malmstrom R."/>
            <person name="Stieglmeier M."/>
            <person name="Klingl A."/>
            <person name="Woyke T."/>
            <person name="Ryan C.M."/>
            <person name="Banfield J.F."/>
        </authorList>
    </citation>
    <scope>NUCLEOTIDE SEQUENCE [LARGE SCALE GENOMIC DNA]</scope>
    <source>
        <strain evidence="1">CG10_big_fil_rev_8_21_14_0_10_45_14</strain>
    </source>
</reference>
<name>A0A2H0RN61_9BACT</name>
<protein>
    <submittedName>
        <fullName evidence="1">Uncharacterized protein</fullName>
    </submittedName>
</protein>
<dbReference type="Proteomes" id="UP000230833">
    <property type="component" value="Unassembled WGS sequence"/>
</dbReference>
<proteinExistence type="predicted"/>
<dbReference type="EMBL" id="PCYL01000004">
    <property type="protein sequence ID" value="PIR47185.1"/>
    <property type="molecule type" value="Genomic_DNA"/>
</dbReference>
<comment type="caution">
    <text evidence="1">The sequence shown here is derived from an EMBL/GenBank/DDBJ whole genome shotgun (WGS) entry which is preliminary data.</text>
</comment>
<evidence type="ECO:0000313" key="1">
    <source>
        <dbReference type="EMBL" id="PIR47185.1"/>
    </source>
</evidence>